<evidence type="ECO:0000256" key="1">
    <source>
        <dbReference type="SAM" id="Phobius"/>
    </source>
</evidence>
<dbReference type="PROSITE" id="PS00141">
    <property type="entry name" value="ASP_PROTEASE"/>
    <property type="match status" value="1"/>
</dbReference>
<keyword evidence="1" id="KW-0812">Transmembrane</keyword>
<accession>A0A7G9SFL7</accession>
<dbReference type="InterPro" id="IPR001969">
    <property type="entry name" value="Aspartic_peptidase_AS"/>
</dbReference>
<dbReference type="CDD" id="cd05483">
    <property type="entry name" value="retropepsin_like_bacteria"/>
    <property type="match status" value="1"/>
</dbReference>
<dbReference type="InterPro" id="IPR021109">
    <property type="entry name" value="Peptidase_aspartic_dom_sf"/>
</dbReference>
<proteinExistence type="predicted"/>
<dbReference type="Pfam" id="PF13975">
    <property type="entry name" value="gag-asp_proteas"/>
    <property type="match status" value="1"/>
</dbReference>
<dbReference type="RefSeq" id="WP_187537234.1">
    <property type="nucleotide sequence ID" value="NZ_BAABJT010000001.1"/>
</dbReference>
<keyword evidence="1" id="KW-0472">Membrane</keyword>
<dbReference type="GO" id="GO:0004190">
    <property type="term" value="F:aspartic-type endopeptidase activity"/>
    <property type="evidence" value="ECO:0007669"/>
    <property type="project" value="InterPro"/>
</dbReference>
<dbReference type="InterPro" id="IPR011969">
    <property type="entry name" value="Clan_AA_Asp_peptidase_C"/>
</dbReference>
<keyword evidence="2" id="KW-0645">Protease</keyword>
<dbReference type="NCBIfam" id="TIGR02281">
    <property type="entry name" value="clan_AA_DTGA"/>
    <property type="match status" value="1"/>
</dbReference>
<dbReference type="GO" id="GO:0006508">
    <property type="term" value="P:proteolysis"/>
    <property type="evidence" value="ECO:0007669"/>
    <property type="project" value="UniProtKB-KW"/>
</dbReference>
<keyword evidence="3" id="KW-1185">Reference proteome</keyword>
<dbReference type="EMBL" id="CP060718">
    <property type="protein sequence ID" value="QNN66642.1"/>
    <property type="molecule type" value="Genomic_DNA"/>
</dbReference>
<evidence type="ECO:0000313" key="2">
    <source>
        <dbReference type="EMBL" id="QNN66642.1"/>
    </source>
</evidence>
<dbReference type="KEGG" id="slut:H9L13_08000"/>
<keyword evidence="2" id="KW-0378">Hydrolase</keyword>
<dbReference type="EC" id="3.4.23.-" evidence="2"/>
<dbReference type="InterPro" id="IPR034122">
    <property type="entry name" value="Retropepsin-like_bacterial"/>
</dbReference>
<dbReference type="AlphaFoldDB" id="A0A7G9SFL7"/>
<name>A0A7G9SFL7_9SPHN</name>
<keyword evidence="1" id="KW-1133">Transmembrane helix</keyword>
<evidence type="ECO:0000313" key="3">
    <source>
        <dbReference type="Proteomes" id="UP000515971"/>
    </source>
</evidence>
<gene>
    <name evidence="2" type="ORF">H9L13_08000</name>
</gene>
<sequence>MNSFDGANTVYLVLLIVLLLGSLIGSQLPLGKALRMAMIWVALFAGVFILFAFRSNFSAFGQQVRAELTGEPIAAGETLRIPISEDGHFWVDARINGQPVRLLVDSGASITTIGGETARAAGVASGLRAPVQTANGTVDMARSRADNFELGPIRREGMTIFVNPGDRTNVLGMNFLTSLSSWRVEGNHLVLTA</sequence>
<feature type="transmembrane region" description="Helical" evidence="1">
    <location>
        <begin position="37"/>
        <end position="53"/>
    </location>
</feature>
<feature type="transmembrane region" description="Helical" evidence="1">
    <location>
        <begin position="6"/>
        <end position="25"/>
    </location>
</feature>
<reference evidence="2 3" key="1">
    <citation type="submission" date="2020-08" db="EMBL/GenBank/DDBJ databases">
        <title>Genome sequence of Sphingomonas lutea KCTC 23642T.</title>
        <authorList>
            <person name="Hyun D.-W."/>
            <person name="Bae J.-W."/>
        </authorList>
    </citation>
    <scope>NUCLEOTIDE SEQUENCE [LARGE SCALE GENOMIC DNA]</scope>
    <source>
        <strain evidence="2 3">KCTC 23642</strain>
    </source>
</reference>
<dbReference type="Proteomes" id="UP000515971">
    <property type="component" value="Chromosome"/>
</dbReference>
<organism evidence="2 3">
    <name type="scientific">Sphingomonas lutea</name>
    <dbReference type="NCBI Taxonomy" id="1045317"/>
    <lineage>
        <taxon>Bacteria</taxon>
        <taxon>Pseudomonadati</taxon>
        <taxon>Pseudomonadota</taxon>
        <taxon>Alphaproteobacteria</taxon>
        <taxon>Sphingomonadales</taxon>
        <taxon>Sphingomonadaceae</taxon>
        <taxon>Sphingomonas</taxon>
    </lineage>
</organism>
<dbReference type="SUPFAM" id="SSF50630">
    <property type="entry name" value="Acid proteases"/>
    <property type="match status" value="1"/>
</dbReference>
<protein>
    <submittedName>
        <fullName evidence="2">TIGR02281 family clan AA aspartic protease</fullName>
        <ecNumber evidence="2">3.4.23.-</ecNumber>
    </submittedName>
</protein>
<dbReference type="Gene3D" id="2.40.70.10">
    <property type="entry name" value="Acid Proteases"/>
    <property type="match status" value="1"/>
</dbReference>